<keyword evidence="1" id="KW-0732">Signal</keyword>
<dbReference type="FunCoup" id="A0A1S3WA94">
    <property type="interactions" value="61"/>
</dbReference>
<evidence type="ECO:0000256" key="1">
    <source>
        <dbReference type="RuleBase" id="RU369039"/>
    </source>
</evidence>
<accession>A0A1S3WA94</accession>
<keyword evidence="1" id="KW-0044">Antibiotic</keyword>
<dbReference type="InterPro" id="IPR001124">
    <property type="entry name" value="Lipid-bd_serum_glycop_C"/>
</dbReference>
<gene>
    <name evidence="4" type="primary">LOC103112254</name>
</gene>
<dbReference type="GO" id="GO:0002281">
    <property type="term" value="P:macrophage activation involved in immune response"/>
    <property type="evidence" value="ECO:0007669"/>
    <property type="project" value="TreeGrafter"/>
</dbReference>
<dbReference type="GO" id="GO:0050830">
    <property type="term" value="P:defense response to Gram-positive bacterium"/>
    <property type="evidence" value="ECO:0007669"/>
    <property type="project" value="TreeGrafter"/>
</dbReference>
<dbReference type="GO" id="GO:0043032">
    <property type="term" value="P:positive regulation of macrophage activation"/>
    <property type="evidence" value="ECO:0007669"/>
    <property type="project" value="TreeGrafter"/>
</dbReference>
<keyword evidence="1" id="KW-1015">Disulfide bond</keyword>
<keyword evidence="1" id="KW-0391">Immunity</keyword>
<evidence type="ECO:0000259" key="2">
    <source>
        <dbReference type="Pfam" id="PF02886"/>
    </source>
</evidence>
<feature type="domain" description="Lipid-binding serum glycoprotein C-terminal" evidence="2">
    <location>
        <begin position="1"/>
        <end position="74"/>
    </location>
</feature>
<keyword evidence="1" id="KW-0929">Antimicrobial</keyword>
<dbReference type="GO" id="GO:0006953">
    <property type="term" value="P:acute-phase response"/>
    <property type="evidence" value="ECO:0007669"/>
    <property type="project" value="TreeGrafter"/>
</dbReference>
<comment type="domain">
    <text evidence="1">The N- and C-terminal barrels adopt an identical fold despite having only 13% of conserved residues.</text>
</comment>
<dbReference type="PANTHER" id="PTHR10504:SF76">
    <property type="entry name" value="BACTERICIDAL PERMEABILITY-INCREASING PROTEIN"/>
    <property type="match status" value="1"/>
</dbReference>
<name>A0A1S3WA94_ERIEU</name>
<sequence>MYPNMELEFEVSPESAPLLMFTPGNVTFMPVMNAWLFVLLPNSSEREPVCQFRVSTNISATITINAYRVFGSVSTVR</sequence>
<dbReference type="Proteomes" id="UP001652624">
    <property type="component" value="Chromosome 1"/>
</dbReference>
<dbReference type="GO" id="GO:0001530">
    <property type="term" value="F:lipopolysaccharide binding"/>
    <property type="evidence" value="ECO:0007669"/>
    <property type="project" value="TreeGrafter"/>
</dbReference>
<comment type="domain">
    <text evidence="1">The N-terminal region may be exposed to the interior of the granule, whereas the C-terminal portion may be embedded in the membrane. During phagocytosis and degranulation, proteases may be released and activated and cleave BPI at the junction of the N- and C-terminal portions of the molecule, providing controlled release of the N-terminal antibacterial fragment when bacteria are ingested.</text>
</comment>
<keyword evidence="1" id="KW-0964">Secreted</keyword>
<dbReference type="InParanoid" id="A0A1S3WA94"/>
<comment type="function">
    <text evidence="1">The cytotoxic action of BPI is limited to many species of Gram-negative bacteria; this specificity may be explained by a strong affinity of the very basic N-terminal half for the negatively charged lipopolysaccharides that are unique to the Gram-negative bacterial outer envelope.</text>
</comment>
<keyword evidence="1" id="KW-0325">Glycoprotein</keyword>
<proteinExistence type="predicted"/>
<dbReference type="Pfam" id="PF02886">
    <property type="entry name" value="LBP_BPI_CETP_C"/>
    <property type="match status" value="1"/>
</dbReference>
<comment type="subcellular location">
    <subcellularLocation>
        <location evidence="1">Secreted</location>
    </subcellularLocation>
</comment>
<evidence type="ECO:0000313" key="3">
    <source>
        <dbReference type="Proteomes" id="UP001652624"/>
    </source>
</evidence>
<dbReference type="GO" id="GO:0005615">
    <property type="term" value="C:extracellular space"/>
    <property type="evidence" value="ECO:0007669"/>
    <property type="project" value="UniProtKB-UniRule"/>
</dbReference>
<dbReference type="RefSeq" id="XP_016042989.2">
    <property type="nucleotide sequence ID" value="XM_016187503.2"/>
</dbReference>
<dbReference type="GO" id="GO:0050829">
    <property type="term" value="P:defense response to Gram-negative bacterium"/>
    <property type="evidence" value="ECO:0007669"/>
    <property type="project" value="UniProtKB-UniRule"/>
</dbReference>
<dbReference type="Gene3D" id="3.15.20.10">
    <property type="entry name" value="Bactericidal permeability-increasing protein, domain 2"/>
    <property type="match status" value="1"/>
</dbReference>
<dbReference type="GO" id="GO:0045087">
    <property type="term" value="P:innate immune response"/>
    <property type="evidence" value="ECO:0007669"/>
    <property type="project" value="UniProtKB-UniRule"/>
</dbReference>
<reference evidence="4" key="2">
    <citation type="submission" date="2025-08" db="UniProtKB">
        <authorList>
            <consortium name="RefSeq"/>
        </authorList>
    </citation>
    <scope>IDENTIFICATION</scope>
</reference>
<keyword evidence="3" id="KW-1185">Reference proteome</keyword>
<dbReference type="AlphaFoldDB" id="A0A1S3WA94"/>
<dbReference type="PANTHER" id="PTHR10504">
    <property type="entry name" value="BACTERICIDAL PERMEABILITY-INCREASING BPI PROTEIN-RELATED"/>
    <property type="match status" value="1"/>
</dbReference>
<dbReference type="GO" id="GO:0031663">
    <property type="term" value="P:lipopolysaccharide-mediated signaling pathway"/>
    <property type="evidence" value="ECO:0007669"/>
    <property type="project" value="TreeGrafter"/>
</dbReference>
<reference evidence="3" key="1">
    <citation type="submission" date="2025-05" db="UniProtKB">
        <authorList>
            <consortium name="RefSeq"/>
        </authorList>
    </citation>
    <scope>NUCLEOTIDE SEQUENCE [LARGE SCALE GENOMIC DNA]</scope>
</reference>
<dbReference type="SUPFAM" id="SSF55394">
    <property type="entry name" value="Bactericidal permeability-increasing protein, BPI"/>
    <property type="match status" value="1"/>
</dbReference>
<dbReference type="OrthoDB" id="10255543at2759"/>
<dbReference type="InterPro" id="IPR032942">
    <property type="entry name" value="BPI/LBP/Plunc"/>
</dbReference>
<dbReference type="eggNOG" id="KOG4160">
    <property type="taxonomic scope" value="Eukaryota"/>
</dbReference>
<keyword evidence="1" id="KW-0399">Innate immunity</keyword>
<comment type="subunit">
    <text evidence="1">Monomer. Homodimer; disulfide-linked.</text>
</comment>
<dbReference type="InterPro" id="IPR017943">
    <property type="entry name" value="Bactericidal_perm-incr_a/b_dom"/>
</dbReference>
<organism evidence="3 4">
    <name type="scientific">Erinaceus europaeus</name>
    <name type="common">Western European hedgehog</name>
    <dbReference type="NCBI Taxonomy" id="9365"/>
    <lineage>
        <taxon>Eukaryota</taxon>
        <taxon>Metazoa</taxon>
        <taxon>Chordata</taxon>
        <taxon>Craniata</taxon>
        <taxon>Vertebrata</taxon>
        <taxon>Euteleostomi</taxon>
        <taxon>Mammalia</taxon>
        <taxon>Eutheria</taxon>
        <taxon>Laurasiatheria</taxon>
        <taxon>Eulipotyphla</taxon>
        <taxon>Erinaceidae</taxon>
        <taxon>Erinaceinae</taxon>
        <taxon>Erinaceus</taxon>
    </lineage>
</organism>
<dbReference type="GeneID" id="103112254"/>
<protein>
    <recommendedName>
        <fullName evidence="1">Bactericidal permeability-increasing protein</fullName>
        <shortName evidence="1">BPI</shortName>
    </recommendedName>
</protein>
<evidence type="ECO:0000313" key="4">
    <source>
        <dbReference type="RefSeq" id="XP_016042989.2"/>
    </source>
</evidence>